<proteinExistence type="predicted"/>
<reference evidence="1" key="1">
    <citation type="submission" date="2020-06" db="EMBL/GenBank/DDBJ databases">
        <authorList>
            <person name="Li T."/>
            <person name="Hu X."/>
            <person name="Zhang T."/>
            <person name="Song X."/>
            <person name="Zhang H."/>
            <person name="Dai N."/>
            <person name="Sheng W."/>
            <person name="Hou X."/>
            <person name="Wei L."/>
        </authorList>
    </citation>
    <scope>NUCLEOTIDE SEQUENCE</scope>
    <source>
        <strain evidence="1">G02</strain>
        <tissue evidence="1">Leaf</tissue>
    </source>
</reference>
<accession>A0AAW2Q0N9</accession>
<gene>
    <name evidence="1" type="ORF">Sradi_3811500</name>
</gene>
<organism evidence="1">
    <name type="scientific">Sesamum radiatum</name>
    <name type="common">Black benniseed</name>
    <dbReference type="NCBI Taxonomy" id="300843"/>
    <lineage>
        <taxon>Eukaryota</taxon>
        <taxon>Viridiplantae</taxon>
        <taxon>Streptophyta</taxon>
        <taxon>Embryophyta</taxon>
        <taxon>Tracheophyta</taxon>
        <taxon>Spermatophyta</taxon>
        <taxon>Magnoliopsida</taxon>
        <taxon>eudicotyledons</taxon>
        <taxon>Gunneridae</taxon>
        <taxon>Pentapetalae</taxon>
        <taxon>asterids</taxon>
        <taxon>lamiids</taxon>
        <taxon>Lamiales</taxon>
        <taxon>Pedaliaceae</taxon>
        <taxon>Sesamum</taxon>
    </lineage>
</organism>
<dbReference type="AlphaFoldDB" id="A0AAW2Q0N9"/>
<dbReference type="Pfam" id="PF14223">
    <property type="entry name" value="Retrotran_gag_2"/>
    <property type="match status" value="1"/>
</dbReference>
<dbReference type="EMBL" id="JACGWJ010000016">
    <property type="protein sequence ID" value="KAL0361270.1"/>
    <property type="molecule type" value="Genomic_DNA"/>
</dbReference>
<comment type="caution">
    <text evidence="1">The sequence shown here is derived from an EMBL/GenBank/DDBJ whole genome shotgun (WGS) entry which is preliminary data.</text>
</comment>
<protein>
    <submittedName>
        <fullName evidence="1">Uncharacterized protein</fullName>
    </submittedName>
</protein>
<sequence length="124" mass="14700">MKELYAVFDRHTRYTVTKTFFNARMIEGLSVREHRVMIPSLVEKLKDLQVDFEEEETYVDLILQLLPPSFDRLIISYNMNGLEGSLHELTNMLVHYEATIENLCRGYYWEKLQPLKQRAKLSDA</sequence>
<name>A0AAW2Q0N9_SESRA</name>
<evidence type="ECO:0000313" key="1">
    <source>
        <dbReference type="EMBL" id="KAL0361270.1"/>
    </source>
</evidence>
<reference evidence="1" key="2">
    <citation type="journal article" date="2024" name="Plant">
        <title>Genomic evolution and insights into agronomic trait innovations of Sesamum species.</title>
        <authorList>
            <person name="Miao H."/>
            <person name="Wang L."/>
            <person name="Qu L."/>
            <person name="Liu H."/>
            <person name="Sun Y."/>
            <person name="Le M."/>
            <person name="Wang Q."/>
            <person name="Wei S."/>
            <person name="Zheng Y."/>
            <person name="Lin W."/>
            <person name="Duan Y."/>
            <person name="Cao H."/>
            <person name="Xiong S."/>
            <person name="Wang X."/>
            <person name="Wei L."/>
            <person name="Li C."/>
            <person name="Ma Q."/>
            <person name="Ju M."/>
            <person name="Zhao R."/>
            <person name="Li G."/>
            <person name="Mu C."/>
            <person name="Tian Q."/>
            <person name="Mei H."/>
            <person name="Zhang T."/>
            <person name="Gao T."/>
            <person name="Zhang H."/>
        </authorList>
    </citation>
    <scope>NUCLEOTIDE SEQUENCE</scope>
    <source>
        <strain evidence="1">G02</strain>
    </source>
</reference>